<evidence type="ECO:0000259" key="3">
    <source>
        <dbReference type="PROSITE" id="PS01124"/>
    </source>
</evidence>
<keyword evidence="1" id="KW-0805">Transcription regulation</keyword>
<dbReference type="PROSITE" id="PS01124">
    <property type="entry name" value="HTH_ARAC_FAMILY_2"/>
    <property type="match status" value="1"/>
</dbReference>
<dbReference type="InterPro" id="IPR018060">
    <property type="entry name" value="HTH_AraC"/>
</dbReference>
<dbReference type="PANTHER" id="PTHR43130:SF3">
    <property type="entry name" value="HTH-TYPE TRANSCRIPTIONAL REGULATOR RV1931C"/>
    <property type="match status" value="1"/>
</dbReference>
<keyword evidence="5" id="KW-1185">Reference proteome</keyword>
<dbReference type="Pfam" id="PF12833">
    <property type="entry name" value="HTH_18"/>
    <property type="match status" value="1"/>
</dbReference>
<dbReference type="SUPFAM" id="SSF46689">
    <property type="entry name" value="Homeodomain-like"/>
    <property type="match status" value="1"/>
</dbReference>
<dbReference type="Gene3D" id="1.10.10.60">
    <property type="entry name" value="Homeodomain-like"/>
    <property type="match status" value="1"/>
</dbReference>
<dbReference type="SUPFAM" id="SSF52317">
    <property type="entry name" value="Class I glutamine amidotransferase-like"/>
    <property type="match status" value="1"/>
</dbReference>
<accession>A0ABU5JGH8</accession>
<evidence type="ECO:0000313" key="4">
    <source>
        <dbReference type="EMBL" id="MDZ5491678.1"/>
    </source>
</evidence>
<keyword evidence="2" id="KW-0804">Transcription</keyword>
<feature type="domain" description="HTH araC/xylS-type" evidence="3">
    <location>
        <begin position="186"/>
        <end position="267"/>
    </location>
</feature>
<gene>
    <name evidence="4" type="ORF">U2F25_19815</name>
</gene>
<dbReference type="InterPro" id="IPR029062">
    <property type="entry name" value="Class_I_gatase-like"/>
</dbReference>
<dbReference type="EMBL" id="JAXOTQ010000024">
    <property type="protein sequence ID" value="MDZ5491678.1"/>
    <property type="molecule type" value="Genomic_DNA"/>
</dbReference>
<dbReference type="SMART" id="SM00342">
    <property type="entry name" value="HTH_ARAC"/>
    <property type="match status" value="1"/>
</dbReference>
<reference evidence="4 5" key="1">
    <citation type="submission" date="2023-12" db="EMBL/GenBank/DDBJ databases">
        <title>Micromonospora sp. nov., isolated from Atacama Desert.</title>
        <authorList>
            <person name="Carro L."/>
            <person name="Golinska P."/>
            <person name="Klenk H.-P."/>
            <person name="Goodfellow M."/>
        </authorList>
    </citation>
    <scope>NUCLEOTIDE SEQUENCE [LARGE SCALE GENOMIC DNA]</scope>
    <source>
        <strain evidence="4 5">4G53</strain>
    </source>
</reference>
<evidence type="ECO:0000313" key="5">
    <source>
        <dbReference type="Proteomes" id="UP001290101"/>
    </source>
</evidence>
<dbReference type="InterPro" id="IPR052158">
    <property type="entry name" value="INH-QAR"/>
</dbReference>
<dbReference type="Gene3D" id="3.40.50.880">
    <property type="match status" value="1"/>
</dbReference>
<evidence type="ECO:0000256" key="1">
    <source>
        <dbReference type="ARBA" id="ARBA00023015"/>
    </source>
</evidence>
<sequence length="285" mass="30703">MIFVIDATFTSPPQRDLPATATPEQILADPRTLSAGEIVTRTEYALAGHGLAGPVGADDLRRLADHHARGGTVASICAGAFALGRAGLLNGRRCTTHHEVQDELARRHRAARVVRDVLYVVDDRVVTSAGIASGIDVALHLVATRHGPSAAARIARTLVVYARRNGHEPQASAMMRHRSHLSDAVHRAQDLIDVHYSEPLPLAGLAAACGVSERTLSRLFRQATGLTPLGYQQLLRAERAEHLIGHGATVESAARAVGFTDARMLRRLRLRTRTRATREPLPLAG</sequence>
<dbReference type="InterPro" id="IPR009057">
    <property type="entry name" value="Homeodomain-like_sf"/>
</dbReference>
<evidence type="ECO:0000256" key="2">
    <source>
        <dbReference type="ARBA" id="ARBA00023163"/>
    </source>
</evidence>
<dbReference type="InterPro" id="IPR002818">
    <property type="entry name" value="DJ-1/PfpI"/>
</dbReference>
<comment type="caution">
    <text evidence="4">The sequence shown here is derived from an EMBL/GenBank/DDBJ whole genome shotgun (WGS) entry which is preliminary data.</text>
</comment>
<dbReference type="Pfam" id="PF01965">
    <property type="entry name" value="DJ-1_PfpI"/>
    <property type="match status" value="1"/>
</dbReference>
<proteinExistence type="predicted"/>
<organism evidence="4 5">
    <name type="scientific">Micromonospora sicca</name>
    <dbReference type="NCBI Taxonomy" id="2202420"/>
    <lineage>
        <taxon>Bacteria</taxon>
        <taxon>Bacillati</taxon>
        <taxon>Actinomycetota</taxon>
        <taxon>Actinomycetes</taxon>
        <taxon>Micromonosporales</taxon>
        <taxon>Micromonosporaceae</taxon>
        <taxon>Micromonospora</taxon>
    </lineage>
</organism>
<dbReference type="PANTHER" id="PTHR43130">
    <property type="entry name" value="ARAC-FAMILY TRANSCRIPTIONAL REGULATOR"/>
    <property type="match status" value="1"/>
</dbReference>
<protein>
    <submittedName>
        <fullName evidence="4">DJ-1/PfpI family protein</fullName>
    </submittedName>
</protein>
<dbReference type="Proteomes" id="UP001290101">
    <property type="component" value="Unassembled WGS sequence"/>
</dbReference>
<name>A0ABU5JGH8_9ACTN</name>
<dbReference type="RefSeq" id="WP_322441571.1">
    <property type="nucleotide sequence ID" value="NZ_JAXOTQ010000024.1"/>
</dbReference>